<dbReference type="CDD" id="cd02440">
    <property type="entry name" value="AdoMet_MTases"/>
    <property type="match status" value="1"/>
</dbReference>
<evidence type="ECO:0000256" key="5">
    <source>
        <dbReference type="ARBA" id="ARBA00022490"/>
    </source>
</evidence>
<evidence type="ECO:0000256" key="2">
    <source>
        <dbReference type="ARBA" id="ARBA00005369"/>
    </source>
</evidence>
<keyword evidence="7" id="KW-0808">Transferase</keyword>
<keyword evidence="6" id="KW-0489">Methyltransferase</keyword>
<keyword evidence="13" id="KW-1185">Reference proteome</keyword>
<evidence type="ECO:0000313" key="12">
    <source>
        <dbReference type="EMBL" id="GLV54391.1"/>
    </source>
</evidence>
<evidence type="ECO:0000256" key="1">
    <source>
        <dbReference type="ARBA" id="ARBA00004496"/>
    </source>
</evidence>
<evidence type="ECO:0000256" key="9">
    <source>
        <dbReference type="ARBA" id="ARBA00030757"/>
    </source>
</evidence>
<dbReference type="PANTHER" id="PTHR11579">
    <property type="entry name" value="PROTEIN-L-ISOASPARTATE O-METHYLTRANSFERASE"/>
    <property type="match status" value="1"/>
</dbReference>
<evidence type="ECO:0000256" key="3">
    <source>
        <dbReference type="ARBA" id="ARBA00011890"/>
    </source>
</evidence>
<comment type="similarity">
    <text evidence="2">Belongs to the methyltransferase superfamily. L-isoaspartyl/D-aspartyl protein methyltransferase family.</text>
</comment>
<sequence>MTPIPIRSAQLRQQLVTTLINSGALHSPAITQAFLSIPREAFIPFFLEQSESPRLDWVRHEAVMSEPTAYLEQIYTDQPLVTKLDDRKMPASSSSLPSIMVKMLEALDMQPGHTALEVGTGTGYNAALLAQITGSPAHVSTIDVDPILTASAIAALEHTIGPGVTVIIGDGFQGYPLNAPYDRIIVTASIPTVPPPLIDQLAPGGKLVMDLQGSLASGFLVIDKTEDGIVGHFRPEPLHFMPLFSDAIAAPDVPRIKDLQQHDPCALPAHHPFPDILNDYAFRWFLQWRIPGCQVTQTRPIQRQSGTPIPTISVVDPHHRTIARFQRHPEHQEWTLTTYGSQASLWDTLLQAYHEFVSLGKPQPHNSILTVEDKQPMITIGSLKLPVRTS</sequence>
<comment type="subcellular location">
    <subcellularLocation>
        <location evidence="1">Cytoplasm</location>
    </subcellularLocation>
</comment>
<evidence type="ECO:0000256" key="8">
    <source>
        <dbReference type="ARBA" id="ARBA00022691"/>
    </source>
</evidence>
<accession>A0ABQ6FJK3</accession>
<keyword evidence="5" id="KW-0963">Cytoplasm</keyword>
<dbReference type="SUPFAM" id="SSF53335">
    <property type="entry name" value="S-adenosyl-L-methionine-dependent methyltransferases"/>
    <property type="match status" value="1"/>
</dbReference>
<evidence type="ECO:0000313" key="13">
    <source>
        <dbReference type="Proteomes" id="UP001344906"/>
    </source>
</evidence>
<keyword evidence="8" id="KW-0949">S-adenosyl-L-methionine</keyword>
<gene>
    <name evidence="12" type="primary">pcm_1</name>
    <name evidence="12" type="ORF">KDH_12380</name>
</gene>
<dbReference type="Gene3D" id="3.40.50.150">
    <property type="entry name" value="Vaccinia Virus protein VP39"/>
    <property type="match status" value="1"/>
</dbReference>
<name>A0ABQ6FJK3_9CHLR</name>
<evidence type="ECO:0000256" key="6">
    <source>
        <dbReference type="ARBA" id="ARBA00022603"/>
    </source>
</evidence>
<comment type="caution">
    <text evidence="12">The sequence shown here is derived from an EMBL/GenBank/DDBJ whole genome shotgun (WGS) entry which is preliminary data.</text>
</comment>
<proteinExistence type="inferred from homology"/>
<evidence type="ECO:0000256" key="10">
    <source>
        <dbReference type="ARBA" id="ARBA00031323"/>
    </source>
</evidence>
<dbReference type="InterPro" id="IPR029063">
    <property type="entry name" value="SAM-dependent_MTases_sf"/>
</dbReference>
<dbReference type="EMBL" id="BSRI01000001">
    <property type="protein sequence ID" value="GLV54391.1"/>
    <property type="molecule type" value="Genomic_DNA"/>
</dbReference>
<dbReference type="Pfam" id="PF01135">
    <property type="entry name" value="PCMT"/>
    <property type="match status" value="1"/>
</dbReference>
<evidence type="ECO:0000256" key="4">
    <source>
        <dbReference type="ARBA" id="ARBA00013346"/>
    </source>
</evidence>
<evidence type="ECO:0000256" key="11">
    <source>
        <dbReference type="ARBA" id="ARBA00031350"/>
    </source>
</evidence>
<dbReference type="PROSITE" id="PS01279">
    <property type="entry name" value="PCMT"/>
    <property type="match status" value="1"/>
</dbReference>
<dbReference type="InterPro" id="IPR000682">
    <property type="entry name" value="PCMT"/>
</dbReference>
<dbReference type="RefSeq" id="WP_338248071.1">
    <property type="nucleotide sequence ID" value="NZ_BSRI01000001.1"/>
</dbReference>
<reference evidence="12 13" key="1">
    <citation type="submission" date="2023-02" db="EMBL/GenBank/DDBJ databases">
        <title>Dictyobacter halimunensis sp. nov., a new member of the class Ktedonobacteria from forest soil in a geothermal area.</title>
        <authorList>
            <person name="Rachmania M.K."/>
            <person name="Ningsih F."/>
            <person name="Sakai Y."/>
            <person name="Yabe S."/>
            <person name="Yokota A."/>
            <person name="Sjamsuridzal W."/>
        </authorList>
    </citation>
    <scope>NUCLEOTIDE SEQUENCE [LARGE SCALE GENOMIC DNA]</scope>
    <source>
        <strain evidence="12 13">S3.2.2.5</strain>
    </source>
</reference>
<dbReference type="PANTHER" id="PTHR11579:SF0">
    <property type="entry name" value="PROTEIN-L-ISOASPARTATE(D-ASPARTATE) O-METHYLTRANSFERASE"/>
    <property type="match status" value="1"/>
</dbReference>
<organism evidence="12 13">
    <name type="scientific">Dictyobacter halimunensis</name>
    <dbReference type="NCBI Taxonomy" id="3026934"/>
    <lineage>
        <taxon>Bacteria</taxon>
        <taxon>Bacillati</taxon>
        <taxon>Chloroflexota</taxon>
        <taxon>Ktedonobacteria</taxon>
        <taxon>Ktedonobacterales</taxon>
        <taxon>Dictyobacteraceae</taxon>
        <taxon>Dictyobacter</taxon>
    </lineage>
</organism>
<protein>
    <recommendedName>
        <fullName evidence="4">Protein-L-isoaspartate O-methyltransferase</fullName>
        <ecNumber evidence="3">2.1.1.77</ecNumber>
    </recommendedName>
    <alternativeName>
        <fullName evidence="11">L-isoaspartyl protein carboxyl methyltransferase</fullName>
    </alternativeName>
    <alternativeName>
        <fullName evidence="9">Protein L-isoaspartyl methyltransferase</fullName>
    </alternativeName>
    <alternativeName>
        <fullName evidence="10">Protein-beta-aspartate methyltransferase</fullName>
    </alternativeName>
</protein>
<evidence type="ECO:0000256" key="7">
    <source>
        <dbReference type="ARBA" id="ARBA00022679"/>
    </source>
</evidence>
<dbReference type="Proteomes" id="UP001344906">
    <property type="component" value="Unassembled WGS sequence"/>
</dbReference>
<dbReference type="EC" id="2.1.1.77" evidence="3"/>